<evidence type="ECO:0000313" key="6">
    <source>
        <dbReference type="Proteomes" id="UP000186400"/>
    </source>
</evidence>
<keyword evidence="6" id="KW-1185">Reference proteome</keyword>
<dbReference type="PANTHER" id="PTHR45138:SF9">
    <property type="entry name" value="DIGUANYLATE CYCLASE DGCM-RELATED"/>
    <property type="match status" value="1"/>
</dbReference>
<evidence type="ECO:0000256" key="1">
    <source>
        <dbReference type="ARBA" id="ARBA00012528"/>
    </source>
</evidence>
<feature type="domain" description="GGDEF" evidence="4">
    <location>
        <begin position="217"/>
        <end position="346"/>
    </location>
</feature>
<evidence type="ECO:0000313" key="5">
    <source>
        <dbReference type="EMBL" id="SIP87673.1"/>
    </source>
</evidence>
<dbReference type="Proteomes" id="UP000186400">
    <property type="component" value="Unassembled WGS sequence"/>
</dbReference>
<keyword evidence="3" id="KW-0175">Coiled coil</keyword>
<dbReference type="PANTHER" id="PTHR45138">
    <property type="entry name" value="REGULATORY COMPONENTS OF SENSORY TRANSDUCTION SYSTEM"/>
    <property type="match status" value="1"/>
</dbReference>
<dbReference type="Pfam" id="PF00990">
    <property type="entry name" value="GGDEF"/>
    <property type="match status" value="1"/>
</dbReference>
<dbReference type="InterPro" id="IPR037401">
    <property type="entry name" value="SnoaL-like"/>
</dbReference>
<dbReference type="SMART" id="SM00267">
    <property type="entry name" value="GGDEF"/>
    <property type="match status" value="1"/>
</dbReference>
<dbReference type="InterPro" id="IPR029787">
    <property type="entry name" value="Nucleotide_cyclase"/>
</dbReference>
<protein>
    <recommendedName>
        <fullName evidence="1">diguanylate cyclase</fullName>
        <ecNumber evidence="1">2.7.7.65</ecNumber>
    </recommendedName>
</protein>
<dbReference type="FunFam" id="3.30.70.270:FF:000001">
    <property type="entry name" value="Diguanylate cyclase domain protein"/>
    <property type="match status" value="1"/>
</dbReference>
<name>A0A1N6N6J8_9SPIO</name>
<dbReference type="Pfam" id="PF13474">
    <property type="entry name" value="SnoaL_3"/>
    <property type="match status" value="1"/>
</dbReference>
<dbReference type="Gene3D" id="3.30.70.270">
    <property type="match status" value="1"/>
</dbReference>
<feature type="coiled-coil region" evidence="3">
    <location>
        <begin position="155"/>
        <end position="182"/>
    </location>
</feature>
<dbReference type="SUPFAM" id="SSF54427">
    <property type="entry name" value="NTF2-like"/>
    <property type="match status" value="1"/>
</dbReference>
<dbReference type="SUPFAM" id="SSF55073">
    <property type="entry name" value="Nucleotide cyclase"/>
    <property type="match status" value="1"/>
</dbReference>
<dbReference type="NCBIfam" id="TIGR00254">
    <property type="entry name" value="GGDEF"/>
    <property type="match status" value="1"/>
</dbReference>
<comment type="catalytic activity">
    <reaction evidence="2">
        <text>2 GTP = 3',3'-c-di-GMP + 2 diphosphate</text>
        <dbReference type="Rhea" id="RHEA:24898"/>
        <dbReference type="ChEBI" id="CHEBI:33019"/>
        <dbReference type="ChEBI" id="CHEBI:37565"/>
        <dbReference type="ChEBI" id="CHEBI:58805"/>
        <dbReference type="EC" id="2.7.7.65"/>
    </reaction>
</comment>
<dbReference type="RefSeq" id="WP_083943609.1">
    <property type="nucleotide sequence ID" value="NZ_FTMS01000001.1"/>
</dbReference>
<evidence type="ECO:0000259" key="4">
    <source>
        <dbReference type="PROSITE" id="PS50887"/>
    </source>
</evidence>
<evidence type="ECO:0000256" key="3">
    <source>
        <dbReference type="SAM" id="Coils"/>
    </source>
</evidence>
<dbReference type="InterPro" id="IPR032710">
    <property type="entry name" value="NTF2-like_dom_sf"/>
</dbReference>
<gene>
    <name evidence="5" type="ORF">SAMN05920897_10172</name>
</gene>
<dbReference type="EMBL" id="FTMS01000001">
    <property type="protein sequence ID" value="SIP87673.1"/>
    <property type="molecule type" value="Genomic_DNA"/>
</dbReference>
<sequence length="351" mass="39252">MGRHKRGGPRHNLRHTKELEQAFLGFLEVYLTERNMDGIIPFLSPHMTGFGTALNERGDSLEQSLELFARDLEQAPDPIPHELLFLEALPLGRDSGFVRAEADLHASVLGQRVDLLNCRFTAVFRDCPNRGMWCIEHFHISLPSVGEGDYESYPVAKLEEQATLLERLVQERTKELRQARDRLEVVAATDTLTGISNRLKAGEVLHRELARLQRYGGVFSVVLLDIDFFKTVNDRFGHHGGDQVLRETARLLREGVRDTDTVARWGGEEFLLLCPENSVGEAAALAERLRGTCATHDFEIPRRVTASFGVAQAVPGDSPESLVERADRALYRAKEGGRNRVEADEGPSHPG</sequence>
<evidence type="ECO:0000256" key="2">
    <source>
        <dbReference type="ARBA" id="ARBA00034247"/>
    </source>
</evidence>
<dbReference type="GO" id="GO:0052621">
    <property type="term" value="F:diguanylate cyclase activity"/>
    <property type="evidence" value="ECO:0007669"/>
    <property type="project" value="UniProtKB-EC"/>
</dbReference>
<dbReference type="OrthoDB" id="9779586at2"/>
<proteinExistence type="predicted"/>
<dbReference type="InterPro" id="IPR043128">
    <property type="entry name" value="Rev_trsase/Diguanyl_cyclase"/>
</dbReference>
<dbReference type="CDD" id="cd01949">
    <property type="entry name" value="GGDEF"/>
    <property type="match status" value="1"/>
</dbReference>
<dbReference type="AlphaFoldDB" id="A0A1N6N6J8"/>
<dbReference type="InterPro" id="IPR000160">
    <property type="entry name" value="GGDEF_dom"/>
</dbReference>
<dbReference type="EC" id="2.7.7.65" evidence="1"/>
<reference evidence="5 6" key="1">
    <citation type="submission" date="2017-01" db="EMBL/GenBank/DDBJ databases">
        <authorList>
            <person name="Mah S.A."/>
            <person name="Swanson W.J."/>
            <person name="Moy G.W."/>
            <person name="Vacquier V.D."/>
        </authorList>
    </citation>
    <scope>NUCLEOTIDE SEQUENCE [LARGE SCALE GENOMIC DNA]</scope>
    <source>
        <strain evidence="5 6">ASpG1</strain>
    </source>
</reference>
<dbReference type="InterPro" id="IPR050469">
    <property type="entry name" value="Diguanylate_Cyclase"/>
</dbReference>
<dbReference type="STRING" id="159291.SAMN05920897_10172"/>
<dbReference type="Gene3D" id="3.10.450.50">
    <property type="match status" value="1"/>
</dbReference>
<accession>A0A1N6N6J8</accession>
<dbReference type="PROSITE" id="PS50887">
    <property type="entry name" value="GGDEF"/>
    <property type="match status" value="1"/>
</dbReference>
<organism evidence="5 6">
    <name type="scientific">Alkalispirochaeta americana</name>
    <dbReference type="NCBI Taxonomy" id="159291"/>
    <lineage>
        <taxon>Bacteria</taxon>
        <taxon>Pseudomonadati</taxon>
        <taxon>Spirochaetota</taxon>
        <taxon>Spirochaetia</taxon>
        <taxon>Spirochaetales</taxon>
        <taxon>Spirochaetaceae</taxon>
        <taxon>Alkalispirochaeta</taxon>
    </lineage>
</organism>